<evidence type="ECO:0000313" key="3">
    <source>
        <dbReference type="Proteomes" id="UP001228376"/>
    </source>
</evidence>
<dbReference type="SUPFAM" id="SSF53901">
    <property type="entry name" value="Thiolase-like"/>
    <property type="match status" value="1"/>
</dbReference>
<name>A0ABU5CNP7_9BACI</name>
<organism evidence="2 3">
    <name type="scientific">Tigheibacillus jepli</name>
    <dbReference type="NCBI Taxonomy" id="3035914"/>
    <lineage>
        <taxon>Bacteria</taxon>
        <taxon>Bacillati</taxon>
        <taxon>Bacillota</taxon>
        <taxon>Bacilli</taxon>
        <taxon>Bacillales</taxon>
        <taxon>Bacillaceae</taxon>
        <taxon>Tigheibacillus</taxon>
    </lineage>
</organism>
<sequence length="74" mass="7876">MGAGGVTECIACILAIKDSLIPPTINYRDADPTCDLDYVPNEARKADVKVAMSNAFGFGGQNTSLIVGQYNENH</sequence>
<dbReference type="InterPro" id="IPR000794">
    <property type="entry name" value="Beta-ketoacyl_synthase"/>
</dbReference>
<keyword evidence="3" id="KW-1185">Reference proteome</keyword>
<reference evidence="2 3" key="1">
    <citation type="submission" date="2023-10" db="EMBL/GenBank/DDBJ databases">
        <title>179-bfca-hs.</title>
        <authorList>
            <person name="Miliotis G."/>
            <person name="Sengupta P."/>
            <person name="Hameed A."/>
            <person name="Chuvochina M."/>
            <person name="Mcdonagh F."/>
            <person name="Simpson A.C."/>
            <person name="Singh N.K."/>
            <person name="Rekha P.D."/>
            <person name="Raman K."/>
            <person name="Hugenholtz P."/>
            <person name="Venkateswaran K."/>
        </authorList>
    </citation>
    <scope>NUCLEOTIDE SEQUENCE [LARGE SCALE GENOMIC DNA]</scope>
    <source>
        <strain evidence="2 3">179-BFC-A-HS</strain>
    </source>
</reference>
<protein>
    <recommendedName>
        <fullName evidence="4">Beta-ketoacyl synthase C-terminal domain-containing protein</fullName>
    </recommendedName>
</protein>
<gene>
    <name evidence="2" type="ORF">P5G51_018715</name>
</gene>
<proteinExistence type="predicted"/>
<dbReference type="PANTHER" id="PTHR11712">
    <property type="entry name" value="POLYKETIDE SYNTHASE-RELATED"/>
    <property type="match status" value="1"/>
</dbReference>
<dbReference type="PANTHER" id="PTHR11712:SF336">
    <property type="entry name" value="3-OXOACYL-[ACYL-CARRIER-PROTEIN] SYNTHASE, MITOCHONDRIAL"/>
    <property type="match status" value="1"/>
</dbReference>
<comment type="caution">
    <text evidence="2">The sequence shown here is derived from an EMBL/GenBank/DDBJ whole genome shotgun (WGS) entry which is preliminary data.</text>
</comment>
<evidence type="ECO:0000313" key="2">
    <source>
        <dbReference type="EMBL" id="MDY0407095.1"/>
    </source>
</evidence>
<dbReference type="EMBL" id="JAROCA020000003">
    <property type="protein sequence ID" value="MDY0407095.1"/>
    <property type="molecule type" value="Genomic_DNA"/>
</dbReference>
<dbReference type="InterPro" id="IPR016039">
    <property type="entry name" value="Thiolase-like"/>
</dbReference>
<dbReference type="Gene3D" id="3.40.47.10">
    <property type="match status" value="1"/>
</dbReference>
<accession>A0ABU5CNP7</accession>
<dbReference type="Proteomes" id="UP001228376">
    <property type="component" value="Unassembled WGS sequence"/>
</dbReference>
<evidence type="ECO:0008006" key="4">
    <source>
        <dbReference type="Google" id="ProtNLM"/>
    </source>
</evidence>
<evidence type="ECO:0000256" key="1">
    <source>
        <dbReference type="ARBA" id="ARBA00022679"/>
    </source>
</evidence>
<keyword evidence="1" id="KW-0808">Transferase</keyword>